<feature type="coiled-coil region" evidence="1">
    <location>
        <begin position="89"/>
        <end position="137"/>
    </location>
</feature>
<evidence type="ECO:0000256" key="2">
    <source>
        <dbReference type="SAM" id="MobiDB-lite"/>
    </source>
</evidence>
<dbReference type="PANTHER" id="PTHR34937">
    <property type="entry name" value="OS08G0559800 PROTEIN"/>
    <property type="match status" value="1"/>
</dbReference>
<organism evidence="3 4">
    <name type="scientific">Nepenthes gracilis</name>
    <name type="common">Slender pitcher plant</name>
    <dbReference type="NCBI Taxonomy" id="150966"/>
    <lineage>
        <taxon>Eukaryota</taxon>
        <taxon>Viridiplantae</taxon>
        <taxon>Streptophyta</taxon>
        <taxon>Embryophyta</taxon>
        <taxon>Tracheophyta</taxon>
        <taxon>Spermatophyta</taxon>
        <taxon>Magnoliopsida</taxon>
        <taxon>eudicotyledons</taxon>
        <taxon>Gunneridae</taxon>
        <taxon>Pentapetalae</taxon>
        <taxon>Caryophyllales</taxon>
        <taxon>Nepenthaceae</taxon>
        <taxon>Nepenthes</taxon>
    </lineage>
</organism>
<dbReference type="PANTHER" id="PTHR34937:SF1">
    <property type="entry name" value="PARAMYOSIN"/>
    <property type="match status" value="1"/>
</dbReference>
<protein>
    <submittedName>
        <fullName evidence="3">Uncharacterized protein</fullName>
    </submittedName>
</protein>
<dbReference type="InterPro" id="IPR040300">
    <property type="entry name" value="At3g49055-like"/>
</dbReference>
<dbReference type="EMBL" id="BSYO01000033">
    <property type="protein sequence ID" value="GMH27662.1"/>
    <property type="molecule type" value="Genomic_DNA"/>
</dbReference>
<evidence type="ECO:0000256" key="1">
    <source>
        <dbReference type="SAM" id="Coils"/>
    </source>
</evidence>
<dbReference type="Proteomes" id="UP001279734">
    <property type="component" value="Unassembled WGS sequence"/>
</dbReference>
<feature type="coiled-coil region" evidence="1">
    <location>
        <begin position="191"/>
        <end position="271"/>
    </location>
</feature>
<feature type="coiled-coil region" evidence="1">
    <location>
        <begin position="578"/>
        <end position="647"/>
    </location>
</feature>
<keyword evidence="1" id="KW-0175">Coiled coil</keyword>
<proteinExistence type="predicted"/>
<feature type="coiled-coil region" evidence="1">
    <location>
        <begin position="483"/>
        <end position="552"/>
    </location>
</feature>
<comment type="caution">
    <text evidence="3">The sequence shown here is derived from an EMBL/GenBank/DDBJ whole genome shotgun (WGS) entry which is preliminary data.</text>
</comment>
<gene>
    <name evidence="3" type="ORF">Nepgr_029505</name>
</gene>
<sequence>MASAGEDEGDVVLSDVEADDEPAPVVIASPSEEDVSVEKFQELLAELDREKQARLAAEKSKSELQVSFNRLKVLAHEAIKKRDESNKLKDDVLREREETVRANEKLSNELSEVIRTKEEVSKQRDEIAKQLDEAVKAKDSSRSEIETAAQMLVSGIEKISGKVNHIKNFMAGGLPRSQKYTGFPAIAYGIIKRMNEIVEELLRQIESTVKSRNEARGQMEQRNYEIAIEVSQLEATIGQLKEELSKKTSLAENLNKSMAEKEDKLSKIESEMSEKLGLAENEVLESRKLVDEFDFKLRNLESKMESQRPLIVQQLSLVSKVHDQLYAVIGIVDANNSDQSELSELLFVPQETGLEENVRASLAGMELIYELSRTIVGKMRDFIDEKNSEVKTLNETLARLIREKEHIGVLLRGALLKNLTADASSKTRELFQAAEKGLSDAGVEFRLTNHLKDGQLLTSFDKDGQEAREDEIYALAGALENIIKESQLEIIELRHSVERLRAESSLLAEQLEGQAKELSQRKQLIEELEEKERAANENVEGLMMDIAAAEEEITRWKVAAEQEAAAGRAVEQEYLARLSAVNQELVEAKQVMEELEKKLKFKEETATAAMAARDAAEKSLRLADIRASGLRERVEELTHQLEVLDTRDGGTRSSRSAPRYICWPWGWLGLDIVSSRRTDMPQLQSSNEMELSEPLL</sequence>
<dbReference type="AlphaFoldDB" id="A0AAD3TFH3"/>
<name>A0AAD3TFH3_NEPGR</name>
<reference evidence="3" key="1">
    <citation type="submission" date="2023-05" db="EMBL/GenBank/DDBJ databases">
        <title>Nepenthes gracilis genome sequencing.</title>
        <authorList>
            <person name="Fukushima K."/>
        </authorList>
    </citation>
    <scope>NUCLEOTIDE SEQUENCE</scope>
    <source>
        <strain evidence="3">SING2019-196</strain>
    </source>
</reference>
<evidence type="ECO:0000313" key="4">
    <source>
        <dbReference type="Proteomes" id="UP001279734"/>
    </source>
</evidence>
<keyword evidence="4" id="KW-1185">Reference proteome</keyword>
<dbReference type="SUPFAM" id="SSF109755">
    <property type="entry name" value="PhoU-like"/>
    <property type="match status" value="1"/>
</dbReference>
<evidence type="ECO:0000313" key="3">
    <source>
        <dbReference type="EMBL" id="GMH27662.1"/>
    </source>
</evidence>
<feature type="region of interest" description="Disordered" evidence="2">
    <location>
        <begin position="1"/>
        <end position="21"/>
    </location>
</feature>
<accession>A0AAD3TFH3</accession>